<proteinExistence type="predicted"/>
<dbReference type="OrthoDB" id="10359068at2759"/>
<evidence type="ECO:0000313" key="1">
    <source>
        <dbReference type="EMBL" id="KAG2602716.1"/>
    </source>
</evidence>
<accession>A0A8T0T2Z0</accession>
<dbReference type="AlphaFoldDB" id="A0A8T0T2Z0"/>
<dbReference type="Proteomes" id="UP000823388">
    <property type="component" value="Chromosome 5K"/>
</dbReference>
<dbReference type="Pfam" id="PF07893">
    <property type="entry name" value="DUF1668"/>
    <property type="match status" value="1"/>
</dbReference>
<name>A0A8T0T2Z0_PANVG</name>
<evidence type="ECO:0000313" key="2">
    <source>
        <dbReference type="Proteomes" id="UP000823388"/>
    </source>
</evidence>
<protein>
    <submittedName>
        <fullName evidence="1">Uncharacterized protein</fullName>
    </submittedName>
</protein>
<reference evidence="1" key="1">
    <citation type="submission" date="2020-05" db="EMBL/GenBank/DDBJ databases">
        <title>WGS assembly of Panicum virgatum.</title>
        <authorList>
            <person name="Lovell J.T."/>
            <person name="Jenkins J."/>
            <person name="Shu S."/>
            <person name="Juenger T.E."/>
            <person name="Schmutz J."/>
        </authorList>
    </citation>
    <scope>NUCLEOTIDE SEQUENCE</scope>
    <source>
        <strain evidence="1">AP13</strain>
    </source>
</reference>
<sequence>MSKWRRYLYLLLDHSNKRNYPMRRIDASALFYPVNEKITHPPEIEDARLPAPFISFTASPTADYGSRVLDFFTLLGRGEKKSLIAGADENGFTVMYDLDQRTVHNPLLLNEPKDIDAVSLAVGDSVTLSVNSM</sequence>
<organism evidence="1 2">
    <name type="scientific">Panicum virgatum</name>
    <name type="common">Blackwell switchgrass</name>
    <dbReference type="NCBI Taxonomy" id="38727"/>
    <lineage>
        <taxon>Eukaryota</taxon>
        <taxon>Viridiplantae</taxon>
        <taxon>Streptophyta</taxon>
        <taxon>Embryophyta</taxon>
        <taxon>Tracheophyta</taxon>
        <taxon>Spermatophyta</taxon>
        <taxon>Magnoliopsida</taxon>
        <taxon>Liliopsida</taxon>
        <taxon>Poales</taxon>
        <taxon>Poaceae</taxon>
        <taxon>PACMAD clade</taxon>
        <taxon>Panicoideae</taxon>
        <taxon>Panicodae</taxon>
        <taxon>Paniceae</taxon>
        <taxon>Panicinae</taxon>
        <taxon>Panicum</taxon>
        <taxon>Panicum sect. Hiantes</taxon>
    </lineage>
</organism>
<gene>
    <name evidence="1" type="ORF">PVAP13_5KG733900</name>
</gene>
<dbReference type="InterPro" id="IPR012871">
    <property type="entry name" value="DUF1668_ORYSA"/>
</dbReference>
<comment type="caution">
    <text evidence="1">The sequence shown here is derived from an EMBL/GenBank/DDBJ whole genome shotgun (WGS) entry which is preliminary data.</text>
</comment>
<keyword evidence="2" id="KW-1185">Reference proteome</keyword>
<dbReference type="EMBL" id="CM029045">
    <property type="protein sequence ID" value="KAG2602716.1"/>
    <property type="molecule type" value="Genomic_DNA"/>
</dbReference>